<dbReference type="PANTHER" id="PTHR21237">
    <property type="entry name" value="GRPE PROTEIN"/>
    <property type="match status" value="1"/>
</dbReference>
<proteinExistence type="inferred from homology"/>
<dbReference type="Proteomes" id="UP000515947">
    <property type="component" value="Chromosome"/>
</dbReference>
<dbReference type="Gene3D" id="2.30.22.10">
    <property type="entry name" value="Head domain of nucleotide exchange factor GrpE"/>
    <property type="match status" value="1"/>
</dbReference>
<evidence type="ECO:0000256" key="6">
    <source>
        <dbReference type="SAM" id="Coils"/>
    </source>
</evidence>
<dbReference type="CDD" id="cd00446">
    <property type="entry name" value="GrpE"/>
    <property type="match status" value="1"/>
</dbReference>
<dbReference type="GO" id="GO:0000774">
    <property type="term" value="F:adenyl-nucleotide exchange factor activity"/>
    <property type="evidence" value="ECO:0007669"/>
    <property type="project" value="InterPro"/>
</dbReference>
<evidence type="ECO:0000256" key="2">
    <source>
        <dbReference type="ARBA" id="ARBA00023186"/>
    </source>
</evidence>
<dbReference type="PROSITE" id="PS01071">
    <property type="entry name" value="GRPE"/>
    <property type="match status" value="1"/>
</dbReference>
<feature type="coiled-coil region" evidence="6">
    <location>
        <begin position="74"/>
        <end position="108"/>
    </location>
</feature>
<dbReference type="Gene3D" id="3.90.20.20">
    <property type="match status" value="1"/>
</dbReference>
<evidence type="ECO:0000256" key="5">
    <source>
        <dbReference type="RuleBase" id="RU004478"/>
    </source>
</evidence>
<evidence type="ECO:0000313" key="8">
    <source>
        <dbReference type="EMBL" id="QNN54209.1"/>
    </source>
</evidence>
<dbReference type="PRINTS" id="PR00773">
    <property type="entry name" value="GRPEPROTEIN"/>
</dbReference>
<evidence type="ECO:0000256" key="4">
    <source>
        <dbReference type="RuleBase" id="RU000639"/>
    </source>
</evidence>
<dbReference type="SUPFAM" id="SSF58014">
    <property type="entry name" value="Coiled-coil domain of nucleotide exchange factor GrpE"/>
    <property type="match status" value="1"/>
</dbReference>
<keyword evidence="3" id="KW-0963">Cytoplasm</keyword>
<dbReference type="HAMAP" id="MF_01151">
    <property type="entry name" value="GrpE"/>
    <property type="match status" value="1"/>
</dbReference>
<dbReference type="PANTHER" id="PTHR21237:SF23">
    <property type="entry name" value="GRPE PROTEIN HOMOLOG, MITOCHONDRIAL"/>
    <property type="match status" value="1"/>
</dbReference>
<evidence type="ECO:0000313" key="9">
    <source>
        <dbReference type="Proteomes" id="UP000515947"/>
    </source>
</evidence>
<dbReference type="SUPFAM" id="SSF51064">
    <property type="entry name" value="Head domain of nucleotide exchange factor GrpE"/>
    <property type="match status" value="1"/>
</dbReference>
<organism evidence="8 9">
    <name type="scientific">Nocardioides mesophilus</name>
    <dbReference type="NCBI Taxonomy" id="433659"/>
    <lineage>
        <taxon>Bacteria</taxon>
        <taxon>Bacillati</taxon>
        <taxon>Actinomycetota</taxon>
        <taxon>Actinomycetes</taxon>
        <taxon>Propionibacteriales</taxon>
        <taxon>Nocardioidaceae</taxon>
        <taxon>Nocardioides</taxon>
    </lineage>
</organism>
<keyword evidence="6" id="KW-0175">Coiled coil</keyword>
<evidence type="ECO:0000256" key="7">
    <source>
        <dbReference type="SAM" id="MobiDB-lite"/>
    </source>
</evidence>
<feature type="region of interest" description="Disordered" evidence="7">
    <location>
        <begin position="1"/>
        <end position="66"/>
    </location>
</feature>
<keyword evidence="9" id="KW-1185">Reference proteome</keyword>
<sequence length="218" mass="23041">MTHDHTTSTSDATTPADRPDGAAADAAAATREPQEAAAPGAAGYAEEELAGHAGSPDSPGDVAEESSTDLLADLAGAQSRVAALTEDLQRLQAEYVNYKRRVDRDRELVLENARFSVLAALLPVLDDVDRAREHGELEGGFKAVAESLERIVAAQGLTKFGAPGDEFDPRFHEALMHAHSAEVTTTTCRDVVSAGYQIGERVVRPARVTVVDPEPAGD</sequence>
<dbReference type="GO" id="GO:0051087">
    <property type="term" value="F:protein-folding chaperone binding"/>
    <property type="evidence" value="ECO:0007669"/>
    <property type="project" value="InterPro"/>
</dbReference>
<keyword evidence="2 3" id="KW-0143">Chaperone</keyword>
<dbReference type="GO" id="GO:0042803">
    <property type="term" value="F:protein homodimerization activity"/>
    <property type="evidence" value="ECO:0007669"/>
    <property type="project" value="InterPro"/>
</dbReference>
<dbReference type="KEGG" id="nmes:H9L09_07620"/>
<comment type="similarity">
    <text evidence="1 3 5">Belongs to the GrpE family.</text>
</comment>
<accession>A0A7G9RF34</accession>
<reference evidence="8 9" key="1">
    <citation type="submission" date="2020-08" db="EMBL/GenBank/DDBJ databases">
        <title>Genome sequence of Nocardioides mesophilus KACC 16243T.</title>
        <authorList>
            <person name="Hyun D.-W."/>
            <person name="Bae J.-W."/>
        </authorList>
    </citation>
    <scope>NUCLEOTIDE SEQUENCE [LARGE SCALE GENOMIC DNA]</scope>
    <source>
        <strain evidence="8 9">KACC 16243</strain>
    </source>
</reference>
<dbReference type="InterPro" id="IPR013805">
    <property type="entry name" value="GrpE_CC"/>
</dbReference>
<dbReference type="InterPro" id="IPR000740">
    <property type="entry name" value="GrpE"/>
</dbReference>
<comment type="function">
    <text evidence="3 4">Participates actively in the response to hyperosmotic and heat shock by preventing the aggregation of stress-denatured proteins, in association with DnaK and GrpE. It is the nucleotide exchange factor for DnaK and may function as a thermosensor. Unfolded proteins bind initially to DnaJ; upon interaction with the DnaJ-bound protein, DnaK hydrolyzes its bound ATP, resulting in the formation of a stable complex. GrpE releases ADP from DnaK; ATP binding to DnaK triggers the release of the substrate protein, thus completing the reaction cycle. Several rounds of ATP-dependent interactions between DnaJ, DnaK and GrpE are required for fully efficient folding.</text>
</comment>
<dbReference type="GO" id="GO:0006457">
    <property type="term" value="P:protein folding"/>
    <property type="evidence" value="ECO:0007669"/>
    <property type="project" value="InterPro"/>
</dbReference>
<name>A0A7G9RF34_9ACTN</name>
<comment type="subunit">
    <text evidence="3">Homodimer.</text>
</comment>
<dbReference type="RefSeq" id="WP_187580049.1">
    <property type="nucleotide sequence ID" value="NZ_CP060713.1"/>
</dbReference>
<comment type="subcellular location">
    <subcellularLocation>
        <location evidence="3">Cytoplasm</location>
    </subcellularLocation>
</comment>
<dbReference type="GO" id="GO:0051082">
    <property type="term" value="F:unfolded protein binding"/>
    <property type="evidence" value="ECO:0007669"/>
    <property type="project" value="TreeGrafter"/>
</dbReference>
<protein>
    <recommendedName>
        <fullName evidence="3 4">Protein GrpE</fullName>
    </recommendedName>
    <alternativeName>
        <fullName evidence="3">HSP-70 cofactor</fullName>
    </alternativeName>
</protein>
<evidence type="ECO:0000256" key="3">
    <source>
        <dbReference type="HAMAP-Rule" id="MF_01151"/>
    </source>
</evidence>
<dbReference type="GO" id="GO:0005737">
    <property type="term" value="C:cytoplasm"/>
    <property type="evidence" value="ECO:0007669"/>
    <property type="project" value="UniProtKB-SubCell"/>
</dbReference>
<dbReference type="EMBL" id="CP060713">
    <property type="protein sequence ID" value="QNN54209.1"/>
    <property type="molecule type" value="Genomic_DNA"/>
</dbReference>
<dbReference type="Pfam" id="PF01025">
    <property type="entry name" value="GrpE"/>
    <property type="match status" value="1"/>
</dbReference>
<feature type="compositionally biased region" description="Low complexity" evidence="7">
    <location>
        <begin position="7"/>
        <end position="44"/>
    </location>
</feature>
<keyword evidence="3 4" id="KW-0346">Stress response</keyword>
<evidence type="ECO:0000256" key="1">
    <source>
        <dbReference type="ARBA" id="ARBA00009054"/>
    </source>
</evidence>
<gene>
    <name evidence="3 8" type="primary">grpE</name>
    <name evidence="8" type="ORF">H9L09_07620</name>
</gene>
<dbReference type="InterPro" id="IPR009012">
    <property type="entry name" value="GrpE_head"/>
</dbReference>
<dbReference type="AlphaFoldDB" id="A0A7G9RF34"/>